<gene>
    <name evidence="2" type="ORF">B4U80_13971</name>
</gene>
<dbReference type="CDD" id="cd00037">
    <property type="entry name" value="CLECT"/>
    <property type="match status" value="1"/>
</dbReference>
<protein>
    <recommendedName>
        <fullName evidence="4">C-type lectin domain-containing protein</fullName>
    </recommendedName>
</protein>
<evidence type="ECO:0000313" key="2">
    <source>
        <dbReference type="EMBL" id="RWS23023.1"/>
    </source>
</evidence>
<comment type="caution">
    <text evidence="2">The sequence shown here is derived from an EMBL/GenBank/DDBJ whole genome shotgun (WGS) entry which is preliminary data.</text>
</comment>
<evidence type="ECO:0008006" key="4">
    <source>
        <dbReference type="Google" id="ProtNLM"/>
    </source>
</evidence>
<dbReference type="InterPro" id="IPR016186">
    <property type="entry name" value="C-type_lectin-like/link_sf"/>
</dbReference>
<dbReference type="Proteomes" id="UP000288716">
    <property type="component" value="Unassembled WGS sequence"/>
</dbReference>
<sequence length="152" mass="18128">MVSIHSKLENDFIKQITSNGVYYWLGGKRMIDLSKELIWDDGTEWNYDHFKHNYFMNNSSFENIQFSNSDWIFYSDDEVGQLCYKNVNMGTLDVSQNEHLTTETSSKSNGDLRKQFAQCNSTFEKLMHNFEKLKLDMDNLKRDMEYMKRIIE</sequence>
<keyword evidence="1" id="KW-0175">Coiled coil</keyword>
<accession>A0A443S698</accession>
<dbReference type="SUPFAM" id="SSF56436">
    <property type="entry name" value="C-type lectin-like"/>
    <property type="match status" value="1"/>
</dbReference>
<evidence type="ECO:0000313" key="3">
    <source>
        <dbReference type="Proteomes" id="UP000288716"/>
    </source>
</evidence>
<dbReference type="VEuPathDB" id="VectorBase:LDEU009017"/>
<dbReference type="Gene3D" id="3.10.100.10">
    <property type="entry name" value="Mannose-Binding Protein A, subunit A"/>
    <property type="match status" value="1"/>
</dbReference>
<name>A0A443S698_9ACAR</name>
<feature type="coiled-coil region" evidence="1">
    <location>
        <begin position="123"/>
        <end position="150"/>
    </location>
</feature>
<reference evidence="2 3" key="1">
    <citation type="journal article" date="2018" name="Gigascience">
        <title>Genomes of trombidid mites reveal novel predicted allergens and laterally-transferred genes associated with secondary metabolism.</title>
        <authorList>
            <person name="Dong X."/>
            <person name="Chaisiri K."/>
            <person name="Xia D."/>
            <person name="Armstrong S.D."/>
            <person name="Fang Y."/>
            <person name="Donnelly M.J."/>
            <person name="Kadowaki T."/>
            <person name="McGarry J.W."/>
            <person name="Darby A.C."/>
            <person name="Makepeace B.L."/>
        </authorList>
    </citation>
    <scope>NUCLEOTIDE SEQUENCE [LARGE SCALE GENOMIC DNA]</scope>
    <source>
        <strain evidence="2">UoL-UT</strain>
    </source>
</reference>
<keyword evidence="3" id="KW-1185">Reference proteome</keyword>
<dbReference type="InterPro" id="IPR016187">
    <property type="entry name" value="CTDL_fold"/>
</dbReference>
<dbReference type="AlphaFoldDB" id="A0A443S698"/>
<proteinExistence type="predicted"/>
<organism evidence="2 3">
    <name type="scientific">Leptotrombidium deliense</name>
    <dbReference type="NCBI Taxonomy" id="299467"/>
    <lineage>
        <taxon>Eukaryota</taxon>
        <taxon>Metazoa</taxon>
        <taxon>Ecdysozoa</taxon>
        <taxon>Arthropoda</taxon>
        <taxon>Chelicerata</taxon>
        <taxon>Arachnida</taxon>
        <taxon>Acari</taxon>
        <taxon>Acariformes</taxon>
        <taxon>Trombidiformes</taxon>
        <taxon>Prostigmata</taxon>
        <taxon>Anystina</taxon>
        <taxon>Parasitengona</taxon>
        <taxon>Trombiculoidea</taxon>
        <taxon>Trombiculidae</taxon>
        <taxon>Leptotrombidium</taxon>
    </lineage>
</organism>
<dbReference type="EMBL" id="NCKV01007310">
    <property type="protein sequence ID" value="RWS23023.1"/>
    <property type="molecule type" value="Genomic_DNA"/>
</dbReference>
<evidence type="ECO:0000256" key="1">
    <source>
        <dbReference type="SAM" id="Coils"/>
    </source>
</evidence>